<dbReference type="SUPFAM" id="SSF89550">
    <property type="entry name" value="PHP domain-like"/>
    <property type="match status" value="1"/>
</dbReference>
<evidence type="ECO:0000313" key="2">
    <source>
        <dbReference type="EMBL" id="HIZ46305.1"/>
    </source>
</evidence>
<dbReference type="GO" id="GO:0042578">
    <property type="term" value="F:phosphoric ester hydrolase activity"/>
    <property type="evidence" value="ECO:0007669"/>
    <property type="project" value="TreeGrafter"/>
</dbReference>
<accession>A0A9D2EZD5</accession>
<evidence type="ECO:0000313" key="3">
    <source>
        <dbReference type="Proteomes" id="UP000824062"/>
    </source>
</evidence>
<dbReference type="GO" id="GO:0071978">
    <property type="term" value="P:bacterial-type flagellum-dependent swarming motility"/>
    <property type="evidence" value="ECO:0007669"/>
    <property type="project" value="TreeGrafter"/>
</dbReference>
<reference evidence="2" key="2">
    <citation type="submission" date="2021-04" db="EMBL/GenBank/DDBJ databases">
        <authorList>
            <person name="Gilroy R."/>
        </authorList>
    </citation>
    <scope>NUCLEOTIDE SEQUENCE</scope>
    <source>
        <strain evidence="2">ChiHjej12B11-14209</strain>
    </source>
</reference>
<comment type="caution">
    <text evidence="2">The sequence shown here is derived from an EMBL/GenBank/DDBJ whole genome shotgun (WGS) entry which is preliminary data.</text>
</comment>
<name>A0A9D2EZD5_9ACTN</name>
<feature type="domain" description="Polymerase/histidinol phosphatase N-terminal" evidence="1">
    <location>
        <begin position="6"/>
        <end position="89"/>
    </location>
</feature>
<gene>
    <name evidence="2" type="ORF">IAA19_04725</name>
</gene>
<sequence>MLHNRCDVHTHTVYSRHAYSTVRENVLAAREAGLELLGVTDHFSDMLFPNTDPLHADMRDYQHFINMGIWPRTWEGVRLLHGMEADIRSLDGRLFGQDIPVTEDITGVPLPAPATLYERALRGCDYVIASVHYKLFADGATILDTTQMYLGALSQPKVLVLGHTGRAGVPFDVREVVGEAARRHKLIEINEHSLETRRREGRTWESCRAIAEACAELGCQVAVNTDAHIACSVGHAPLALGMLDEIGFPQELVATRSAEAFLAAMAAVGLDVPEL</sequence>
<dbReference type="InterPro" id="IPR016195">
    <property type="entry name" value="Pol/histidinol_Pase-like"/>
</dbReference>
<dbReference type="GO" id="GO:0005829">
    <property type="term" value="C:cytosol"/>
    <property type="evidence" value="ECO:0007669"/>
    <property type="project" value="TreeGrafter"/>
</dbReference>
<dbReference type="PANTHER" id="PTHR36928:SF1">
    <property type="entry name" value="PHOSPHATASE YCDX-RELATED"/>
    <property type="match status" value="1"/>
</dbReference>
<dbReference type="InterPro" id="IPR004013">
    <property type="entry name" value="PHP_dom"/>
</dbReference>
<proteinExistence type="predicted"/>
<protein>
    <submittedName>
        <fullName evidence="2">Phosphatase</fullName>
    </submittedName>
</protein>
<dbReference type="Proteomes" id="UP000824062">
    <property type="component" value="Unassembled WGS sequence"/>
</dbReference>
<dbReference type="EMBL" id="DXBM01000043">
    <property type="protein sequence ID" value="HIZ46305.1"/>
    <property type="molecule type" value="Genomic_DNA"/>
</dbReference>
<dbReference type="AlphaFoldDB" id="A0A9D2EZD5"/>
<dbReference type="CDD" id="cd07437">
    <property type="entry name" value="PHP_HisPPase_Ycdx_like"/>
    <property type="match status" value="1"/>
</dbReference>
<evidence type="ECO:0000259" key="1">
    <source>
        <dbReference type="SMART" id="SM00481"/>
    </source>
</evidence>
<dbReference type="GO" id="GO:0008270">
    <property type="term" value="F:zinc ion binding"/>
    <property type="evidence" value="ECO:0007669"/>
    <property type="project" value="TreeGrafter"/>
</dbReference>
<dbReference type="SMART" id="SM00481">
    <property type="entry name" value="POLIIIAc"/>
    <property type="match status" value="1"/>
</dbReference>
<dbReference type="InterPro" id="IPR050243">
    <property type="entry name" value="PHP_phosphatase"/>
</dbReference>
<dbReference type="Pfam" id="PF02811">
    <property type="entry name" value="PHP"/>
    <property type="match status" value="1"/>
</dbReference>
<organism evidence="2 3">
    <name type="scientific">Candidatus Olsenella pullistercoris</name>
    <dbReference type="NCBI Taxonomy" id="2838712"/>
    <lineage>
        <taxon>Bacteria</taxon>
        <taxon>Bacillati</taxon>
        <taxon>Actinomycetota</taxon>
        <taxon>Coriobacteriia</taxon>
        <taxon>Coriobacteriales</taxon>
        <taxon>Atopobiaceae</taxon>
        <taxon>Olsenella</taxon>
    </lineage>
</organism>
<dbReference type="InterPro" id="IPR003141">
    <property type="entry name" value="Pol/His_phosphatase_N"/>
</dbReference>
<dbReference type="Gene3D" id="3.20.20.140">
    <property type="entry name" value="Metal-dependent hydrolases"/>
    <property type="match status" value="1"/>
</dbReference>
<reference evidence="2" key="1">
    <citation type="journal article" date="2021" name="PeerJ">
        <title>Extensive microbial diversity within the chicken gut microbiome revealed by metagenomics and culture.</title>
        <authorList>
            <person name="Gilroy R."/>
            <person name="Ravi A."/>
            <person name="Getino M."/>
            <person name="Pursley I."/>
            <person name="Horton D.L."/>
            <person name="Alikhan N.F."/>
            <person name="Baker D."/>
            <person name="Gharbi K."/>
            <person name="Hall N."/>
            <person name="Watson M."/>
            <person name="Adriaenssens E.M."/>
            <person name="Foster-Nyarko E."/>
            <person name="Jarju S."/>
            <person name="Secka A."/>
            <person name="Antonio M."/>
            <person name="Oren A."/>
            <person name="Chaudhuri R.R."/>
            <person name="La Ragione R."/>
            <person name="Hildebrand F."/>
            <person name="Pallen M.J."/>
        </authorList>
    </citation>
    <scope>NUCLEOTIDE SEQUENCE</scope>
    <source>
        <strain evidence="2">ChiHjej12B11-14209</strain>
    </source>
</reference>
<dbReference type="PANTHER" id="PTHR36928">
    <property type="entry name" value="PHOSPHATASE YCDX-RELATED"/>
    <property type="match status" value="1"/>
</dbReference>